<evidence type="ECO:0000256" key="2">
    <source>
        <dbReference type="ARBA" id="ARBA00022801"/>
    </source>
</evidence>
<protein>
    <recommendedName>
        <fullName evidence="4">GTP cyclohydrolase MptA</fullName>
        <ecNumber evidence="4">3.5.4.39</ecNumber>
    </recommendedName>
</protein>
<dbReference type="GO" id="GO:0046872">
    <property type="term" value="F:metal ion binding"/>
    <property type="evidence" value="ECO:0007669"/>
    <property type="project" value="UniProtKB-KW"/>
</dbReference>
<dbReference type="EC" id="3.5.4.39" evidence="4"/>
<keyword evidence="2" id="KW-0378">Hydrolase</keyword>
<evidence type="ECO:0000256" key="1">
    <source>
        <dbReference type="ARBA" id="ARBA00022723"/>
    </source>
</evidence>
<comment type="caution">
    <text evidence="5">The sequence shown here is derived from an EMBL/GenBank/DDBJ whole genome shotgun (WGS) entry which is preliminary data.</text>
</comment>
<reference evidence="5 6" key="1">
    <citation type="journal article" date="2016" name="Sci. Rep.">
        <title>Metabolic traits of an uncultured archaeal lineage -MSBL1- from brine pools of the Red Sea.</title>
        <authorList>
            <person name="Mwirichia R."/>
            <person name="Alam I."/>
            <person name="Rashid M."/>
            <person name="Vinu M."/>
            <person name="Ba-Alawi W."/>
            <person name="Anthony Kamau A."/>
            <person name="Kamanda Ngugi D."/>
            <person name="Goker M."/>
            <person name="Klenk H.P."/>
            <person name="Bajic V."/>
            <person name="Stingl U."/>
        </authorList>
    </citation>
    <scope>NUCLEOTIDE SEQUENCE [LARGE SCALE GENOMIC DNA]</scope>
    <source>
        <strain evidence="5">SCGC-AAA259E19</strain>
    </source>
</reference>
<keyword evidence="6" id="KW-1185">Reference proteome</keyword>
<dbReference type="Proteomes" id="UP000070284">
    <property type="component" value="Unassembled WGS sequence"/>
</dbReference>
<dbReference type="PANTHER" id="PTHR36445:SF1">
    <property type="entry name" value="GTP CYCLOHYDROLASE MPTA"/>
    <property type="match status" value="1"/>
</dbReference>
<evidence type="ECO:0000256" key="3">
    <source>
        <dbReference type="ARBA" id="ARBA00023004"/>
    </source>
</evidence>
<dbReference type="PANTHER" id="PTHR36445">
    <property type="entry name" value="GTP CYCLOHYDROLASE MPTA"/>
    <property type="match status" value="1"/>
</dbReference>
<accession>A0A133UL84</accession>
<sequence>MDLSDFDEAQRDDPEIPMKIDKVGVKGVKRKISTSTPKGNFFYDVVLDAFVDLPKNMRGTHMSRDIEAFAEAIEEAKKEESSSLEKVLKDISDRLMEKHEYATKAELIAKTQHQYKENFTNPPTNEMANVTIAVTKERNGKDKRSVTVEIPGLSVCPCAQQTFQEIEDMGYQTPSHTQRVNLSITIITRKRLVRIGWLIDAARKSFSVPISSLLKREDEFELLDHAYSNPKFIEDLVRYGVYHCFQTLKDEEYPEDTEIKVEAESFESIHPHNAYAKRETTMRDLLKKEKYFEAE</sequence>
<gene>
    <name evidence="5" type="ORF">AKJ65_03115</name>
</gene>
<keyword evidence="3" id="KW-0408">Iron</keyword>
<evidence type="ECO:0000256" key="4">
    <source>
        <dbReference type="NCBIfam" id="TIGR00294"/>
    </source>
</evidence>
<dbReference type="NCBIfam" id="TIGR00294">
    <property type="entry name" value="GTP cyclohydrolase MptA"/>
    <property type="match status" value="1"/>
</dbReference>
<name>A0A133UL84_9EURY</name>
<dbReference type="InterPro" id="IPR003801">
    <property type="entry name" value="GTP_cyclohydrolase_FolE2/MptA"/>
</dbReference>
<dbReference type="GO" id="GO:0003934">
    <property type="term" value="F:GTP cyclohydrolase I activity"/>
    <property type="evidence" value="ECO:0007669"/>
    <property type="project" value="InterPro"/>
</dbReference>
<evidence type="ECO:0000313" key="6">
    <source>
        <dbReference type="Proteomes" id="UP000070284"/>
    </source>
</evidence>
<dbReference type="AlphaFoldDB" id="A0A133UL84"/>
<proteinExistence type="predicted"/>
<dbReference type="GO" id="GO:0044682">
    <property type="term" value="F:GTP cyclohydrolase IV activity"/>
    <property type="evidence" value="ECO:0007669"/>
    <property type="project" value="UniProtKB-EC"/>
</dbReference>
<keyword evidence="1" id="KW-0479">Metal-binding</keyword>
<dbReference type="Pfam" id="PF02649">
    <property type="entry name" value="GCHY-1"/>
    <property type="match status" value="1"/>
</dbReference>
<dbReference type="Gene3D" id="3.10.270.10">
    <property type="entry name" value="Urate Oxidase"/>
    <property type="match status" value="1"/>
</dbReference>
<organism evidence="5 6">
    <name type="scientific">candidate division MSBL1 archaeon SCGC-AAA259E19</name>
    <dbReference type="NCBI Taxonomy" id="1698264"/>
    <lineage>
        <taxon>Archaea</taxon>
        <taxon>Methanobacteriati</taxon>
        <taxon>Methanobacteriota</taxon>
        <taxon>candidate division MSBL1</taxon>
    </lineage>
</organism>
<dbReference type="InterPro" id="IPR022840">
    <property type="entry name" value="GTP_cyclohydrolase_MptA"/>
</dbReference>
<dbReference type="EMBL" id="LHXO01000034">
    <property type="protein sequence ID" value="KXA94890.1"/>
    <property type="molecule type" value="Genomic_DNA"/>
</dbReference>
<evidence type="ECO:0000313" key="5">
    <source>
        <dbReference type="EMBL" id="KXA94890.1"/>
    </source>
</evidence>